<dbReference type="GO" id="GO:0005524">
    <property type="term" value="F:ATP binding"/>
    <property type="evidence" value="ECO:0007669"/>
    <property type="project" value="UniProtKB-KW"/>
</dbReference>
<keyword evidence="6" id="KW-0597">Phosphoprotein</keyword>
<dbReference type="GO" id="GO:0043565">
    <property type="term" value="F:sequence-specific DNA binding"/>
    <property type="evidence" value="ECO:0007669"/>
    <property type="project" value="InterPro"/>
</dbReference>
<feature type="domain" description="Sigma-54 factor interaction" evidence="7">
    <location>
        <begin position="154"/>
        <end position="383"/>
    </location>
</feature>
<dbReference type="InterPro" id="IPR001789">
    <property type="entry name" value="Sig_transdc_resp-reg_receiver"/>
</dbReference>
<dbReference type="Pfam" id="PF02954">
    <property type="entry name" value="HTH_8"/>
    <property type="match status" value="1"/>
</dbReference>
<keyword evidence="1" id="KW-0547">Nucleotide-binding</keyword>
<dbReference type="PROSITE" id="PS50110">
    <property type="entry name" value="RESPONSE_REGULATORY"/>
    <property type="match status" value="1"/>
</dbReference>
<dbReference type="RefSeq" id="WP_059069988.1">
    <property type="nucleotide sequence ID" value="NZ_LNAL01000006.1"/>
</dbReference>
<evidence type="ECO:0000256" key="4">
    <source>
        <dbReference type="ARBA" id="ARBA00023125"/>
    </source>
</evidence>
<dbReference type="SMART" id="SM00382">
    <property type="entry name" value="AAA"/>
    <property type="match status" value="1"/>
</dbReference>
<gene>
    <name evidence="9" type="ORF">ASU33_09975</name>
</gene>
<dbReference type="InterPro" id="IPR002078">
    <property type="entry name" value="Sigma_54_int"/>
</dbReference>
<dbReference type="OrthoDB" id="9782110at2"/>
<accession>A0A9X0HM34</accession>
<dbReference type="PRINTS" id="PR01590">
    <property type="entry name" value="HTHFIS"/>
</dbReference>
<sequence>MVLKKARVLVVDDDTDVLFAMRMLLKTEVQEVVTEKNPELLLSLLGKQRFDVIFLDMNYKSNLGTGNEGLYWLGRIREKDPTATVIMITAHGEINTAVRSLKAGASDFVVKPWHNAQLLETLEAALQQRAVSADKTAPASHAPKRPASFSGADILGQSEAMQEVFYKIEKIAPTEANVLILGENGTGKELIAKALHQQSYRAAQPFVTADLAAMSEGIFESELFGHKKGSFTDAREDRVGRFQAASGGTLFLDEIGNISLPQQAKLLTVLQNRQVIPLGSNTPVPVDIRLISATNAPLYEMATRNEFRRDLIYRLNTVEITLPPLRARADDVLLLAEHFSRIYAERNRKPAPEFEPTTLHKLKQHHWPGNVRELQHAVERAVILAEGNVLRPHDFTFSPMEQAAAAVAAQPHPPEGPLQLSEVEKNTILRVIERHNGNITKAAKELGLTRTALYRRLEKHDL</sequence>
<dbReference type="InterPro" id="IPR027417">
    <property type="entry name" value="P-loop_NTPase"/>
</dbReference>
<evidence type="ECO:0000259" key="7">
    <source>
        <dbReference type="PROSITE" id="PS50045"/>
    </source>
</evidence>
<evidence type="ECO:0000256" key="6">
    <source>
        <dbReference type="PROSITE-ProRule" id="PRU00169"/>
    </source>
</evidence>
<dbReference type="AlphaFoldDB" id="A0A9X0HM34"/>
<dbReference type="InterPro" id="IPR058031">
    <property type="entry name" value="AAA_lid_NorR"/>
</dbReference>
<dbReference type="PANTHER" id="PTHR32071">
    <property type="entry name" value="TRANSCRIPTIONAL REGULATORY PROTEIN"/>
    <property type="match status" value="1"/>
</dbReference>
<feature type="domain" description="Response regulatory" evidence="8">
    <location>
        <begin position="7"/>
        <end position="126"/>
    </location>
</feature>
<keyword evidence="5" id="KW-0804">Transcription</keyword>
<dbReference type="Pfam" id="PF25601">
    <property type="entry name" value="AAA_lid_14"/>
    <property type="match status" value="1"/>
</dbReference>
<dbReference type="CDD" id="cd00009">
    <property type="entry name" value="AAA"/>
    <property type="match status" value="1"/>
</dbReference>
<feature type="modified residue" description="4-aspartylphosphate" evidence="6">
    <location>
        <position position="56"/>
    </location>
</feature>
<organism evidence="9 10">
    <name type="scientific">Solirubrum puertoriconensis</name>
    <dbReference type="NCBI Taxonomy" id="1751427"/>
    <lineage>
        <taxon>Bacteria</taxon>
        <taxon>Pseudomonadati</taxon>
        <taxon>Bacteroidota</taxon>
        <taxon>Cytophagia</taxon>
        <taxon>Cytophagales</taxon>
    </lineage>
</organism>
<dbReference type="EMBL" id="LNAL01000006">
    <property type="protein sequence ID" value="KUG08481.1"/>
    <property type="molecule type" value="Genomic_DNA"/>
</dbReference>
<evidence type="ECO:0000256" key="2">
    <source>
        <dbReference type="ARBA" id="ARBA00022840"/>
    </source>
</evidence>
<dbReference type="Gene3D" id="3.40.50.300">
    <property type="entry name" value="P-loop containing nucleotide triphosphate hydrolases"/>
    <property type="match status" value="1"/>
</dbReference>
<evidence type="ECO:0000313" key="10">
    <source>
        <dbReference type="Proteomes" id="UP000054223"/>
    </source>
</evidence>
<dbReference type="InterPro" id="IPR011006">
    <property type="entry name" value="CheY-like_superfamily"/>
</dbReference>
<dbReference type="GO" id="GO:0006355">
    <property type="term" value="P:regulation of DNA-templated transcription"/>
    <property type="evidence" value="ECO:0007669"/>
    <property type="project" value="InterPro"/>
</dbReference>
<name>A0A9X0HM34_SOLP1</name>
<comment type="caution">
    <text evidence="9">The sequence shown here is derived from an EMBL/GenBank/DDBJ whole genome shotgun (WGS) entry which is preliminary data.</text>
</comment>
<keyword evidence="2" id="KW-0067">ATP-binding</keyword>
<dbReference type="Pfam" id="PF00158">
    <property type="entry name" value="Sigma54_activat"/>
    <property type="match status" value="1"/>
</dbReference>
<keyword evidence="3" id="KW-0805">Transcription regulation</keyword>
<dbReference type="InterPro" id="IPR003593">
    <property type="entry name" value="AAA+_ATPase"/>
</dbReference>
<dbReference type="InterPro" id="IPR009057">
    <property type="entry name" value="Homeodomain-like_sf"/>
</dbReference>
<evidence type="ECO:0000313" key="9">
    <source>
        <dbReference type="EMBL" id="KUG08481.1"/>
    </source>
</evidence>
<protein>
    <submittedName>
        <fullName evidence="9">AAA family ATPase</fullName>
    </submittedName>
</protein>
<dbReference type="InterPro" id="IPR025944">
    <property type="entry name" value="Sigma_54_int_dom_CS"/>
</dbReference>
<keyword evidence="4" id="KW-0238">DNA-binding</keyword>
<dbReference type="FunFam" id="3.40.50.300:FF:000006">
    <property type="entry name" value="DNA-binding transcriptional regulator NtrC"/>
    <property type="match status" value="1"/>
</dbReference>
<evidence type="ECO:0000256" key="5">
    <source>
        <dbReference type="ARBA" id="ARBA00023163"/>
    </source>
</evidence>
<evidence type="ECO:0000259" key="8">
    <source>
        <dbReference type="PROSITE" id="PS50110"/>
    </source>
</evidence>
<dbReference type="PROSITE" id="PS00688">
    <property type="entry name" value="SIGMA54_INTERACT_3"/>
    <property type="match status" value="1"/>
</dbReference>
<dbReference type="SUPFAM" id="SSF52540">
    <property type="entry name" value="P-loop containing nucleoside triphosphate hydrolases"/>
    <property type="match status" value="1"/>
</dbReference>
<dbReference type="Gene3D" id="1.10.10.60">
    <property type="entry name" value="Homeodomain-like"/>
    <property type="match status" value="1"/>
</dbReference>
<dbReference type="PANTHER" id="PTHR32071:SF113">
    <property type="entry name" value="ALGINATE BIOSYNTHESIS TRANSCRIPTIONAL REGULATORY PROTEIN ALGB"/>
    <property type="match status" value="1"/>
</dbReference>
<dbReference type="PROSITE" id="PS50045">
    <property type="entry name" value="SIGMA54_INTERACT_4"/>
    <property type="match status" value="1"/>
</dbReference>
<keyword evidence="10" id="KW-1185">Reference proteome</keyword>
<reference evidence="9 10" key="1">
    <citation type="submission" date="2015-11" db="EMBL/GenBank/DDBJ databases">
        <title>Solirubrum puertoriconensis gen. nov. an environmental bacteria isolated in Puerto Rico.</title>
        <authorList>
            <person name="Cuebas-Irizarry M.F."/>
            <person name="Montalvo-Rodriguez R."/>
        </authorList>
    </citation>
    <scope>NUCLEOTIDE SEQUENCE [LARGE SCALE GENOMIC DNA]</scope>
    <source>
        <strain evidence="9 10">MC1A</strain>
    </source>
</reference>
<dbReference type="PROSITE" id="PS00676">
    <property type="entry name" value="SIGMA54_INTERACT_2"/>
    <property type="match status" value="1"/>
</dbReference>
<dbReference type="SUPFAM" id="SSF46689">
    <property type="entry name" value="Homeodomain-like"/>
    <property type="match status" value="1"/>
</dbReference>
<evidence type="ECO:0000256" key="3">
    <source>
        <dbReference type="ARBA" id="ARBA00023015"/>
    </source>
</evidence>
<proteinExistence type="predicted"/>
<dbReference type="Gene3D" id="3.40.50.2300">
    <property type="match status" value="1"/>
</dbReference>
<dbReference type="Pfam" id="PF00072">
    <property type="entry name" value="Response_reg"/>
    <property type="match status" value="1"/>
</dbReference>
<dbReference type="InterPro" id="IPR002197">
    <property type="entry name" value="HTH_Fis"/>
</dbReference>
<evidence type="ECO:0000256" key="1">
    <source>
        <dbReference type="ARBA" id="ARBA00022741"/>
    </source>
</evidence>
<dbReference type="InterPro" id="IPR025943">
    <property type="entry name" value="Sigma_54_int_dom_ATP-bd_2"/>
</dbReference>
<dbReference type="GO" id="GO:0000160">
    <property type="term" value="P:phosphorelay signal transduction system"/>
    <property type="evidence" value="ECO:0007669"/>
    <property type="project" value="InterPro"/>
</dbReference>
<dbReference type="Gene3D" id="1.10.8.60">
    <property type="match status" value="1"/>
</dbReference>
<dbReference type="Proteomes" id="UP000054223">
    <property type="component" value="Unassembled WGS sequence"/>
</dbReference>
<dbReference type="SUPFAM" id="SSF52172">
    <property type="entry name" value="CheY-like"/>
    <property type="match status" value="1"/>
</dbReference>
<dbReference type="SMART" id="SM00448">
    <property type="entry name" value="REC"/>
    <property type="match status" value="1"/>
</dbReference>